<organism evidence="2 3">
    <name type="scientific">Macrolepiota fuliginosa MF-IS2</name>
    <dbReference type="NCBI Taxonomy" id="1400762"/>
    <lineage>
        <taxon>Eukaryota</taxon>
        <taxon>Fungi</taxon>
        <taxon>Dikarya</taxon>
        <taxon>Basidiomycota</taxon>
        <taxon>Agaricomycotina</taxon>
        <taxon>Agaricomycetes</taxon>
        <taxon>Agaricomycetidae</taxon>
        <taxon>Agaricales</taxon>
        <taxon>Agaricineae</taxon>
        <taxon>Agaricaceae</taxon>
        <taxon>Macrolepiota</taxon>
    </lineage>
</organism>
<gene>
    <name evidence="2" type="ORF">P691DRAFT_804005</name>
</gene>
<evidence type="ECO:0000313" key="3">
    <source>
        <dbReference type="Proteomes" id="UP000807342"/>
    </source>
</evidence>
<dbReference type="AlphaFoldDB" id="A0A9P6C0A0"/>
<sequence length="123" mass="13423">MCSVGPGIFPNSASSSHHQAFKNSHHQYIARGLTEFTVSSEEATSGGGKEYYEGSRYRYKCKGSNAGSVVWEIGKWVQSPRPQAVRSKRSASGHPTARSIEHLCQRSTGEEGGLKAKNLLFYG</sequence>
<dbReference type="EMBL" id="MU151249">
    <property type="protein sequence ID" value="KAF9446362.1"/>
    <property type="molecule type" value="Genomic_DNA"/>
</dbReference>
<keyword evidence="3" id="KW-1185">Reference proteome</keyword>
<name>A0A9P6C0A0_9AGAR</name>
<evidence type="ECO:0000313" key="2">
    <source>
        <dbReference type="EMBL" id="KAF9446362.1"/>
    </source>
</evidence>
<proteinExistence type="predicted"/>
<dbReference type="Proteomes" id="UP000807342">
    <property type="component" value="Unassembled WGS sequence"/>
</dbReference>
<protein>
    <submittedName>
        <fullName evidence="2">Uncharacterized protein</fullName>
    </submittedName>
</protein>
<feature type="region of interest" description="Disordered" evidence="1">
    <location>
        <begin position="81"/>
        <end position="100"/>
    </location>
</feature>
<evidence type="ECO:0000256" key="1">
    <source>
        <dbReference type="SAM" id="MobiDB-lite"/>
    </source>
</evidence>
<accession>A0A9P6C0A0</accession>
<reference evidence="2" key="1">
    <citation type="submission" date="2020-11" db="EMBL/GenBank/DDBJ databases">
        <authorList>
            <consortium name="DOE Joint Genome Institute"/>
            <person name="Ahrendt S."/>
            <person name="Riley R."/>
            <person name="Andreopoulos W."/>
            <person name="Labutti K."/>
            <person name="Pangilinan J."/>
            <person name="Ruiz-Duenas F.J."/>
            <person name="Barrasa J.M."/>
            <person name="Sanchez-Garcia M."/>
            <person name="Camarero S."/>
            <person name="Miyauchi S."/>
            <person name="Serrano A."/>
            <person name="Linde D."/>
            <person name="Babiker R."/>
            <person name="Drula E."/>
            <person name="Ayuso-Fernandez I."/>
            <person name="Pacheco R."/>
            <person name="Padilla G."/>
            <person name="Ferreira P."/>
            <person name="Barriuso J."/>
            <person name="Kellner H."/>
            <person name="Castanera R."/>
            <person name="Alfaro M."/>
            <person name="Ramirez L."/>
            <person name="Pisabarro A.G."/>
            <person name="Kuo A."/>
            <person name="Tritt A."/>
            <person name="Lipzen A."/>
            <person name="He G."/>
            <person name="Yan M."/>
            <person name="Ng V."/>
            <person name="Cullen D."/>
            <person name="Martin F."/>
            <person name="Rosso M.-N."/>
            <person name="Henrissat B."/>
            <person name="Hibbett D."/>
            <person name="Martinez A.T."/>
            <person name="Grigoriev I.V."/>
        </authorList>
    </citation>
    <scope>NUCLEOTIDE SEQUENCE</scope>
    <source>
        <strain evidence="2">MF-IS2</strain>
    </source>
</reference>
<comment type="caution">
    <text evidence="2">The sequence shown here is derived from an EMBL/GenBank/DDBJ whole genome shotgun (WGS) entry which is preliminary data.</text>
</comment>